<dbReference type="Gene3D" id="2.60.40.1640">
    <property type="entry name" value="Conserved domain protein"/>
    <property type="match status" value="1"/>
</dbReference>
<dbReference type="EMBL" id="FTNK01000004">
    <property type="protein sequence ID" value="SIQ78500.1"/>
    <property type="molecule type" value="Genomic_DNA"/>
</dbReference>
<reference evidence="2 3" key="1">
    <citation type="submission" date="2017-01" db="EMBL/GenBank/DDBJ databases">
        <authorList>
            <person name="Varghese N."/>
            <person name="Submissions S."/>
        </authorList>
    </citation>
    <scope>NUCLEOTIDE SEQUENCE [LARGE SCALE GENOMIC DNA]</scope>
    <source>
        <strain evidence="2 3">ATCC 23464</strain>
    </source>
</reference>
<evidence type="ECO:0000259" key="1">
    <source>
        <dbReference type="Pfam" id="PF18705"/>
    </source>
</evidence>
<dbReference type="Proteomes" id="UP000186666">
    <property type="component" value="Unassembled WGS sequence"/>
</dbReference>
<dbReference type="InterPro" id="IPR040680">
    <property type="entry name" value="DUF5643"/>
</dbReference>
<evidence type="ECO:0000313" key="2">
    <source>
        <dbReference type="EMBL" id="SIQ78500.1"/>
    </source>
</evidence>
<comment type="caution">
    <text evidence="2">The sequence shown here is derived from an EMBL/GenBank/DDBJ whole genome shotgun (WGS) entry which is preliminary data.</text>
</comment>
<gene>
    <name evidence="2" type="ORF">SAMN05421578_10440</name>
</gene>
<feature type="domain" description="DUF5643" evidence="1">
    <location>
        <begin position="9"/>
        <end position="86"/>
    </location>
</feature>
<evidence type="ECO:0000313" key="3">
    <source>
        <dbReference type="Proteomes" id="UP000186666"/>
    </source>
</evidence>
<name>A0ABY1JU44_9BACL</name>
<proteinExistence type="predicted"/>
<sequence length="126" mass="14025">MPSPRCPFVIHYDQEVSETVRTKWHAVDVDLEIKDDLGNSYSGEGNGGTGTDSYNMSWSKAFQKLDPLATKLIVTPHITLRSHTSENYGSILMSRDGESKKIPIPKKSGEGQESFALQDILIELNK</sequence>
<protein>
    <recommendedName>
        <fullName evidence="1">DUF5643 domain-containing protein</fullName>
    </recommendedName>
</protein>
<dbReference type="RefSeq" id="WP_068585920.1">
    <property type="nucleotide sequence ID" value="NZ_FTNK01000004.1"/>
</dbReference>
<organism evidence="2 3">
    <name type="scientific">Paenibacillus macquariensis</name>
    <dbReference type="NCBI Taxonomy" id="948756"/>
    <lineage>
        <taxon>Bacteria</taxon>
        <taxon>Bacillati</taxon>
        <taxon>Bacillota</taxon>
        <taxon>Bacilli</taxon>
        <taxon>Bacillales</taxon>
        <taxon>Paenibacillaceae</taxon>
        <taxon>Paenibacillus</taxon>
    </lineage>
</organism>
<keyword evidence="3" id="KW-1185">Reference proteome</keyword>
<accession>A0ABY1JU44</accession>
<dbReference type="Pfam" id="PF18705">
    <property type="entry name" value="DUF5643"/>
    <property type="match status" value="1"/>
</dbReference>